<feature type="domain" description="N-acetyltransferase" evidence="3">
    <location>
        <begin position="1"/>
        <end position="140"/>
    </location>
</feature>
<dbReference type="Gene3D" id="3.40.630.30">
    <property type="match status" value="1"/>
</dbReference>
<evidence type="ECO:0000256" key="2">
    <source>
        <dbReference type="ARBA" id="ARBA00023315"/>
    </source>
</evidence>
<evidence type="ECO:0000313" key="5">
    <source>
        <dbReference type="EMBL" id="MDE1348339.1"/>
    </source>
</evidence>
<dbReference type="Pfam" id="PF00583">
    <property type="entry name" value="Acetyltransf_1"/>
    <property type="match status" value="1"/>
</dbReference>
<dbReference type="InterPro" id="IPR016181">
    <property type="entry name" value="Acyl_CoA_acyltransferase"/>
</dbReference>
<dbReference type="EC" id="2.3.1.-" evidence="5"/>
<dbReference type="PROSITE" id="PS51186">
    <property type="entry name" value="GNAT"/>
    <property type="match status" value="1"/>
</dbReference>
<dbReference type="AlphaFoldDB" id="A0A9X4FBD4"/>
<gene>
    <name evidence="4" type="ORF">L9W94_19140</name>
    <name evidence="5" type="ORF">L9X51_18385</name>
</gene>
<accession>A0A9X4FBD4</accession>
<name>A0A9X4FBD4_9VIBR</name>
<dbReference type="GO" id="GO:0016747">
    <property type="term" value="F:acyltransferase activity, transferring groups other than amino-acyl groups"/>
    <property type="evidence" value="ECO:0007669"/>
    <property type="project" value="InterPro"/>
</dbReference>
<dbReference type="CDD" id="cd04301">
    <property type="entry name" value="NAT_SF"/>
    <property type="match status" value="1"/>
</dbReference>
<proteinExistence type="predicted"/>
<dbReference type="RefSeq" id="WP_193168207.1">
    <property type="nucleotide sequence ID" value="NZ_JAKNAM010000053.1"/>
</dbReference>
<dbReference type="PANTHER" id="PTHR43800:SF1">
    <property type="entry name" value="PEPTIDYL-LYSINE N-ACETYLTRANSFERASE YJAB"/>
    <property type="match status" value="1"/>
</dbReference>
<dbReference type="InterPro" id="IPR000182">
    <property type="entry name" value="GNAT_dom"/>
</dbReference>
<dbReference type="SUPFAM" id="SSF55729">
    <property type="entry name" value="Acyl-CoA N-acyltransferases (Nat)"/>
    <property type="match status" value="1"/>
</dbReference>
<keyword evidence="1 5" id="KW-0808">Transferase</keyword>
<dbReference type="Proteomes" id="UP001140979">
    <property type="component" value="Unassembled WGS sequence"/>
</dbReference>
<dbReference type="PANTHER" id="PTHR43800">
    <property type="entry name" value="PEPTIDYL-LYSINE N-ACETYLTRANSFERASE YJAB"/>
    <property type="match status" value="1"/>
</dbReference>
<organism evidence="5 6">
    <name type="scientific">Vibrio aestuarianus</name>
    <dbReference type="NCBI Taxonomy" id="28171"/>
    <lineage>
        <taxon>Bacteria</taxon>
        <taxon>Pseudomonadati</taxon>
        <taxon>Pseudomonadota</taxon>
        <taxon>Gammaproteobacteria</taxon>
        <taxon>Vibrionales</taxon>
        <taxon>Vibrionaceae</taxon>
        <taxon>Vibrio</taxon>
    </lineage>
</organism>
<evidence type="ECO:0000256" key="1">
    <source>
        <dbReference type="ARBA" id="ARBA00022679"/>
    </source>
</evidence>
<dbReference type="Proteomes" id="UP001140978">
    <property type="component" value="Unassembled WGS sequence"/>
</dbReference>
<dbReference type="EMBL" id="JAKNBA010000077">
    <property type="protein sequence ID" value="MDE1244205.1"/>
    <property type="molecule type" value="Genomic_DNA"/>
</dbReference>
<protein>
    <submittedName>
        <fullName evidence="5">GNAT family N-acetyltransferase</fullName>
        <ecNumber evidence="5">2.3.1.-</ecNumber>
    </submittedName>
</protein>
<evidence type="ECO:0000313" key="6">
    <source>
        <dbReference type="Proteomes" id="UP001140978"/>
    </source>
</evidence>
<comment type="caution">
    <text evidence="5">The sequence shown here is derived from an EMBL/GenBank/DDBJ whole genome shotgun (WGS) entry which is preliminary data.</text>
</comment>
<keyword evidence="2 5" id="KW-0012">Acyltransferase</keyword>
<dbReference type="EMBL" id="JAKNAX010000113">
    <property type="protein sequence ID" value="MDE1348339.1"/>
    <property type="molecule type" value="Genomic_DNA"/>
</dbReference>
<evidence type="ECO:0000259" key="3">
    <source>
        <dbReference type="PROSITE" id="PS51186"/>
    </source>
</evidence>
<sequence length="141" mass="16062">MEIIRFQSQHLEASARLYLESRVATFTFMDTDEYCLTDFVKDTDGEEIWVAVEQGAVIGFISIWKPENFIHHLFVSPKSLKQGVGLKLLNHAKDLSNNLSLKCLVQNTNATQFYLSQGFKILETVGNGPENYHLMSFDVQT</sequence>
<evidence type="ECO:0000313" key="4">
    <source>
        <dbReference type="EMBL" id="MDE1244205.1"/>
    </source>
</evidence>
<reference evidence="5" key="1">
    <citation type="submission" date="2022-02" db="EMBL/GenBank/DDBJ databases">
        <title>Emergence and expansion in Europe of a Vibrio aestuarianus clonal complex pathogenic for oysters.</title>
        <authorList>
            <person name="Mesnil A."/>
            <person name="Travers M.-A."/>
        </authorList>
    </citation>
    <scope>NUCLEOTIDE SEQUENCE</scope>
    <source>
        <strain evidence="4">19_064_11T1</strain>
        <strain evidence="5">19_064_15T1</strain>
    </source>
</reference>